<reference evidence="1 2" key="2">
    <citation type="journal article" date="2022" name="Mol. Biol. Evol.">
        <title>Comparative Genomics Reveals Insights into the Divergent Evolution of Astigmatic Mites and Household Pest Adaptations.</title>
        <authorList>
            <person name="Xiong Q."/>
            <person name="Wan A.T."/>
            <person name="Liu X."/>
            <person name="Fung C.S."/>
            <person name="Xiao X."/>
            <person name="Malainual N."/>
            <person name="Hou J."/>
            <person name="Wang L."/>
            <person name="Wang M."/>
            <person name="Yang K.Y."/>
            <person name="Cui Y."/>
            <person name="Leung E.L."/>
            <person name="Nong W."/>
            <person name="Shin S.K."/>
            <person name="Au S.W."/>
            <person name="Jeong K.Y."/>
            <person name="Chew F.T."/>
            <person name="Hui J.H."/>
            <person name="Leung T.F."/>
            <person name="Tungtrongchitr A."/>
            <person name="Zhong N."/>
            <person name="Liu Z."/>
            <person name="Tsui S.K."/>
        </authorList>
    </citation>
    <scope>NUCLEOTIDE SEQUENCE [LARGE SCALE GENOMIC DNA]</scope>
    <source>
        <strain evidence="1">Derp</strain>
    </source>
</reference>
<evidence type="ECO:0000313" key="1">
    <source>
        <dbReference type="EMBL" id="KAH9425703.1"/>
    </source>
</evidence>
<gene>
    <name evidence="1" type="ORF">DERP_004920</name>
</gene>
<evidence type="ECO:0000313" key="2">
    <source>
        <dbReference type="Proteomes" id="UP000887458"/>
    </source>
</evidence>
<reference evidence="1 2" key="1">
    <citation type="journal article" date="2018" name="J. Allergy Clin. Immunol.">
        <title>High-quality assembly of Dermatophagoides pteronyssinus genome and transcriptome reveals a wide range of novel allergens.</title>
        <authorList>
            <person name="Liu X.Y."/>
            <person name="Yang K.Y."/>
            <person name="Wang M.Q."/>
            <person name="Kwok J.S."/>
            <person name="Zeng X."/>
            <person name="Yang Z."/>
            <person name="Xiao X.J."/>
            <person name="Lau C.P."/>
            <person name="Li Y."/>
            <person name="Huang Z.M."/>
            <person name="Ba J.G."/>
            <person name="Yim A.K."/>
            <person name="Ouyang C.Y."/>
            <person name="Ngai S.M."/>
            <person name="Chan T.F."/>
            <person name="Leung E.L."/>
            <person name="Liu L."/>
            <person name="Liu Z.G."/>
            <person name="Tsui S.K."/>
        </authorList>
    </citation>
    <scope>NUCLEOTIDE SEQUENCE [LARGE SCALE GENOMIC DNA]</scope>
    <source>
        <strain evidence="1">Derp</strain>
    </source>
</reference>
<organism evidence="1 2">
    <name type="scientific">Dermatophagoides pteronyssinus</name>
    <name type="common">European house dust mite</name>
    <dbReference type="NCBI Taxonomy" id="6956"/>
    <lineage>
        <taxon>Eukaryota</taxon>
        <taxon>Metazoa</taxon>
        <taxon>Ecdysozoa</taxon>
        <taxon>Arthropoda</taxon>
        <taxon>Chelicerata</taxon>
        <taxon>Arachnida</taxon>
        <taxon>Acari</taxon>
        <taxon>Acariformes</taxon>
        <taxon>Sarcoptiformes</taxon>
        <taxon>Astigmata</taxon>
        <taxon>Psoroptidia</taxon>
        <taxon>Analgoidea</taxon>
        <taxon>Pyroglyphidae</taxon>
        <taxon>Dermatophagoidinae</taxon>
        <taxon>Dermatophagoides</taxon>
    </lineage>
</organism>
<proteinExistence type="predicted"/>
<dbReference type="Proteomes" id="UP000887458">
    <property type="component" value="Unassembled WGS sequence"/>
</dbReference>
<accession>A0ABQ8JTH9</accession>
<protein>
    <submittedName>
        <fullName evidence="1">Uncharacterized protein</fullName>
    </submittedName>
</protein>
<keyword evidence="2" id="KW-1185">Reference proteome</keyword>
<dbReference type="EMBL" id="NJHN03000017">
    <property type="protein sequence ID" value="KAH9425703.1"/>
    <property type="molecule type" value="Genomic_DNA"/>
</dbReference>
<sequence length="66" mass="7751">MLSLIDDGDESNLSIYLSVDESSFELFVLSFRKTINVQATPFQIIAEYHTLYDHEYYQIHDEFIAN</sequence>
<name>A0ABQ8JTH9_DERPT</name>
<comment type="caution">
    <text evidence="1">The sequence shown here is derived from an EMBL/GenBank/DDBJ whole genome shotgun (WGS) entry which is preliminary data.</text>
</comment>